<feature type="transmembrane region" description="Helical" evidence="7">
    <location>
        <begin position="289"/>
        <end position="308"/>
    </location>
</feature>
<evidence type="ECO:0000256" key="3">
    <source>
        <dbReference type="ARBA" id="ARBA00022475"/>
    </source>
</evidence>
<dbReference type="STRING" id="46506.AA415_00242"/>
<dbReference type="AlphaFoldDB" id="A0A120A468"/>
<evidence type="ECO:0000256" key="4">
    <source>
        <dbReference type="ARBA" id="ARBA00022692"/>
    </source>
</evidence>
<comment type="similarity">
    <text evidence="2">Belongs to the polysaccharide synthase family.</text>
</comment>
<organism evidence="8 9">
    <name type="scientific">Bacteroides stercoris</name>
    <dbReference type="NCBI Taxonomy" id="46506"/>
    <lineage>
        <taxon>Bacteria</taxon>
        <taxon>Pseudomonadati</taxon>
        <taxon>Bacteroidota</taxon>
        <taxon>Bacteroidia</taxon>
        <taxon>Bacteroidales</taxon>
        <taxon>Bacteroidaceae</taxon>
        <taxon>Bacteroides</taxon>
    </lineage>
</organism>
<evidence type="ECO:0000256" key="7">
    <source>
        <dbReference type="SAM" id="Phobius"/>
    </source>
</evidence>
<keyword evidence="6 7" id="KW-0472">Membrane</keyword>
<evidence type="ECO:0000256" key="2">
    <source>
        <dbReference type="ARBA" id="ARBA00007430"/>
    </source>
</evidence>
<dbReference type="RefSeq" id="WP_060385009.1">
    <property type="nucleotide sequence ID" value="NZ_LRGC01000001.1"/>
</dbReference>
<protein>
    <submittedName>
        <fullName evidence="8">Putative teichuronic acid biosynthesis protein, TuaB-like</fullName>
    </submittedName>
</protein>
<accession>A0A120A468</accession>
<feature type="transmembrane region" description="Helical" evidence="7">
    <location>
        <begin position="172"/>
        <end position="193"/>
    </location>
</feature>
<keyword evidence="3" id="KW-1003">Cell membrane</keyword>
<keyword evidence="9" id="KW-1185">Reference proteome</keyword>
<dbReference type="GO" id="GO:0005886">
    <property type="term" value="C:plasma membrane"/>
    <property type="evidence" value="ECO:0007669"/>
    <property type="project" value="UniProtKB-SubCell"/>
</dbReference>
<proteinExistence type="inferred from homology"/>
<sequence>MSESLKSKTVSGVLWSAIERFSLQGVQFIINILMARLLLPSDYGMIGMLAVFLQISQTFIDSGFSDALVQKKDRTETDLSTVFYFNIIISVLLYILLFIGAPYIAQFYRMPELTLVTRIIMLNLIFSSFAAVPKTILTIRIDFKTQSKISLISAIISGTVGITMAYKGVGVWALVVQTLLNALLVTCLFFYYINWRPLKVFSKKSFQGLFSFGSKLLFSRLIHTLYYNLYAIVIGRRYSSAELGYYTRAEQLAIFPSSNINAIISRVTFPILSSIQDDDKRLALVYRKYIRLASFLIFPLMIGLAAVAEPLVSFLLTDKWLGTVLLLQILCLDWMLDHLSQINLNLLLIKGRSDLSLRLEIVKKIIATLILIISIPYGIEIMCWGRVLYSVLATYMNSYYTNRLIGLSLKTQLRDIFPSLLLAAGMGITVYYSISLFSSDLLKIIGGVVIGVVFYVMASVILRIEEFKELLLIIKK</sequence>
<dbReference type="EMBL" id="LRGC01000001">
    <property type="protein sequence ID" value="KWR57701.1"/>
    <property type="molecule type" value="Genomic_DNA"/>
</dbReference>
<dbReference type="InterPro" id="IPR050833">
    <property type="entry name" value="Poly_Biosynth_Transport"/>
</dbReference>
<dbReference type="PANTHER" id="PTHR30250:SF10">
    <property type="entry name" value="LIPOPOLYSACCHARIDE BIOSYNTHESIS PROTEIN WZXC"/>
    <property type="match status" value="1"/>
</dbReference>
<evidence type="ECO:0000313" key="9">
    <source>
        <dbReference type="Proteomes" id="UP000056419"/>
    </source>
</evidence>
<reference evidence="8 9" key="1">
    <citation type="journal article" date="2016" name="BMC Genomics">
        <title>Type VI secretion systems of human gut Bacteroidales segregate into three genetic architectures, two of which are contained on mobile genetic elements.</title>
        <authorList>
            <person name="Coyne M.J."/>
            <person name="Roelofs K.G."/>
            <person name="Comstock L.E."/>
        </authorList>
    </citation>
    <scope>NUCLEOTIDE SEQUENCE [LARGE SCALE GENOMIC DNA]</scope>
    <source>
        <strain evidence="8 9">CL09T03C01</strain>
    </source>
</reference>
<name>A0A120A468_BACSE</name>
<dbReference type="CDD" id="cd13127">
    <property type="entry name" value="MATE_tuaB_like"/>
    <property type="match status" value="1"/>
</dbReference>
<keyword evidence="4 7" id="KW-0812">Transmembrane</keyword>
<feature type="transmembrane region" description="Helical" evidence="7">
    <location>
        <begin position="441"/>
        <end position="462"/>
    </location>
</feature>
<evidence type="ECO:0000313" key="8">
    <source>
        <dbReference type="EMBL" id="KWR57701.1"/>
    </source>
</evidence>
<evidence type="ECO:0000256" key="6">
    <source>
        <dbReference type="ARBA" id="ARBA00023136"/>
    </source>
</evidence>
<dbReference type="PANTHER" id="PTHR30250">
    <property type="entry name" value="PST FAMILY PREDICTED COLANIC ACID TRANSPORTER"/>
    <property type="match status" value="1"/>
</dbReference>
<evidence type="ECO:0000256" key="5">
    <source>
        <dbReference type="ARBA" id="ARBA00022989"/>
    </source>
</evidence>
<dbReference type="Proteomes" id="UP000056419">
    <property type="component" value="Unassembled WGS sequence"/>
</dbReference>
<feature type="transmembrane region" description="Helical" evidence="7">
    <location>
        <begin position="81"/>
        <end position="104"/>
    </location>
</feature>
<comment type="caution">
    <text evidence="8">The sequence shown here is derived from an EMBL/GenBank/DDBJ whole genome shotgun (WGS) entry which is preliminary data.</text>
</comment>
<feature type="transmembrane region" description="Helical" evidence="7">
    <location>
        <begin position="116"/>
        <end position="137"/>
    </location>
</feature>
<comment type="subcellular location">
    <subcellularLocation>
        <location evidence="1">Cell membrane</location>
        <topology evidence="1">Multi-pass membrane protein</topology>
    </subcellularLocation>
</comment>
<feature type="transmembrane region" description="Helical" evidence="7">
    <location>
        <begin position="361"/>
        <end position="379"/>
    </location>
</feature>
<keyword evidence="5 7" id="KW-1133">Transmembrane helix</keyword>
<evidence type="ECO:0000256" key="1">
    <source>
        <dbReference type="ARBA" id="ARBA00004651"/>
    </source>
</evidence>
<dbReference type="PATRIC" id="fig|46506.5.peg.254"/>
<feature type="transmembrane region" description="Helical" evidence="7">
    <location>
        <begin position="416"/>
        <end position="434"/>
    </location>
</feature>
<gene>
    <name evidence="8" type="primary">tuaB_1</name>
    <name evidence="8" type="ORF">AA415_00242</name>
</gene>
<dbReference type="Pfam" id="PF13440">
    <property type="entry name" value="Polysacc_synt_3"/>
    <property type="match status" value="1"/>
</dbReference>
<feature type="transmembrane region" description="Helical" evidence="7">
    <location>
        <begin position="149"/>
        <end position="166"/>
    </location>
</feature>